<keyword evidence="1" id="KW-0472">Membrane</keyword>
<dbReference type="InterPro" id="IPR006976">
    <property type="entry name" value="VanZ-like"/>
</dbReference>
<keyword evidence="1" id="KW-0812">Transmembrane</keyword>
<accession>A0ABT5KV77</accession>
<evidence type="ECO:0000259" key="2">
    <source>
        <dbReference type="Pfam" id="PF04892"/>
    </source>
</evidence>
<keyword evidence="1" id="KW-1133">Transmembrane helix</keyword>
<name>A0ABT5KV77_9BURK</name>
<organism evidence="3 4">
    <name type="scientific">Roseateles koreensis</name>
    <dbReference type="NCBI Taxonomy" id="2987526"/>
    <lineage>
        <taxon>Bacteria</taxon>
        <taxon>Pseudomonadati</taxon>
        <taxon>Pseudomonadota</taxon>
        <taxon>Betaproteobacteria</taxon>
        <taxon>Burkholderiales</taxon>
        <taxon>Sphaerotilaceae</taxon>
        <taxon>Roseateles</taxon>
    </lineage>
</organism>
<evidence type="ECO:0000313" key="3">
    <source>
        <dbReference type="EMBL" id="MDC8786843.1"/>
    </source>
</evidence>
<comment type="caution">
    <text evidence="3">The sequence shown here is derived from an EMBL/GenBank/DDBJ whole genome shotgun (WGS) entry which is preliminary data.</text>
</comment>
<dbReference type="Proteomes" id="UP001219862">
    <property type="component" value="Unassembled WGS sequence"/>
</dbReference>
<feature type="transmembrane region" description="Helical" evidence="1">
    <location>
        <begin position="12"/>
        <end position="30"/>
    </location>
</feature>
<feature type="transmembrane region" description="Helical" evidence="1">
    <location>
        <begin position="223"/>
        <end position="241"/>
    </location>
</feature>
<dbReference type="Pfam" id="PF04892">
    <property type="entry name" value="VanZ"/>
    <property type="match status" value="1"/>
</dbReference>
<evidence type="ECO:0000256" key="1">
    <source>
        <dbReference type="SAM" id="Phobius"/>
    </source>
</evidence>
<feature type="transmembrane region" description="Helical" evidence="1">
    <location>
        <begin position="248"/>
        <end position="270"/>
    </location>
</feature>
<feature type="transmembrane region" description="Helical" evidence="1">
    <location>
        <begin position="149"/>
        <end position="171"/>
    </location>
</feature>
<feature type="transmembrane region" description="Helical" evidence="1">
    <location>
        <begin position="276"/>
        <end position="297"/>
    </location>
</feature>
<sequence>MLGVRRQSSATWLLLAYLALLLYASLYPFWPWTWPPGMALFDLIGLPWPRYFGAFDMWANVLGYLPLGLLGFAAALRTGRGLKTGLAWGLLPAPALSFGMETLQYFLPGRVPSLLDWTLNVSGAWLGVGAGVLLNAFGGLRRWQDVRDYWFQPHCAGALALLALWPVGLLFPTPVPLGLGQWLPHLQTLVVSLLADTPWALQWADDSDVALDMARALPPGLEAIVIALGLLAPILLALAVARPGWRRWALIPGALALGMLTTALSTALNFGPQHAWAWLTLATWPGLAAGVLLAGLSMLLPRRLCAALALVTLCSLIALVSQAPTSPYMHLSLQAWTQGRFINLYGLAQWVGWVWPFAAIGWLLTLIGRRTV</sequence>
<feature type="transmembrane region" description="Helical" evidence="1">
    <location>
        <begin position="344"/>
        <end position="367"/>
    </location>
</feature>
<gene>
    <name evidence="3" type="ORF">PRZ01_16770</name>
</gene>
<feature type="domain" description="VanZ-like" evidence="2">
    <location>
        <begin position="41"/>
        <end position="132"/>
    </location>
</feature>
<dbReference type="EMBL" id="JAQQXS010000016">
    <property type="protein sequence ID" value="MDC8786843.1"/>
    <property type="molecule type" value="Genomic_DNA"/>
</dbReference>
<reference evidence="3 4" key="1">
    <citation type="submission" date="2022-10" db="EMBL/GenBank/DDBJ databases">
        <title>paucibacter sp. hw8 Genome sequencing.</title>
        <authorList>
            <person name="Park S."/>
        </authorList>
    </citation>
    <scope>NUCLEOTIDE SEQUENCE [LARGE SCALE GENOMIC DNA]</scope>
    <source>
        <strain evidence="4">hw8</strain>
    </source>
</reference>
<protein>
    <submittedName>
        <fullName evidence="3">VanZ family protein</fullName>
    </submittedName>
</protein>
<feature type="transmembrane region" description="Helical" evidence="1">
    <location>
        <begin position="304"/>
        <end position="324"/>
    </location>
</feature>
<keyword evidence="4" id="KW-1185">Reference proteome</keyword>
<evidence type="ECO:0000313" key="4">
    <source>
        <dbReference type="Proteomes" id="UP001219862"/>
    </source>
</evidence>
<feature type="transmembrane region" description="Helical" evidence="1">
    <location>
        <begin position="119"/>
        <end position="137"/>
    </location>
</feature>
<feature type="transmembrane region" description="Helical" evidence="1">
    <location>
        <begin position="57"/>
        <end position="76"/>
    </location>
</feature>
<feature type="transmembrane region" description="Helical" evidence="1">
    <location>
        <begin position="88"/>
        <end position="107"/>
    </location>
</feature>
<dbReference type="RefSeq" id="WP_273597940.1">
    <property type="nucleotide sequence ID" value="NZ_JAQQXS010000016.1"/>
</dbReference>
<proteinExistence type="predicted"/>